<sequence>MRSAFASLTCLASPVNGDMLEQTPSPFGLPSPGAGLFRQGRELCLYLVGSGDLHAVAPAILRAPTRRRPVGCRSKV</sequence>
<evidence type="ECO:0000313" key="3">
    <source>
        <dbReference type="Proteomes" id="UP000078340"/>
    </source>
</evidence>
<protein>
    <submittedName>
        <fullName evidence="2">Uncharacterized protein</fullName>
    </submittedName>
</protein>
<gene>
    <name evidence="1" type="ORF">VFPBJ_10156</name>
    <name evidence="2" type="ORF">VFPFJ_08777</name>
</gene>
<dbReference type="EMBL" id="LSBH01000009">
    <property type="protein sequence ID" value="OAQ74861.1"/>
    <property type="molecule type" value="Genomic_DNA"/>
</dbReference>
<proteinExistence type="predicted"/>
<evidence type="ECO:0000313" key="2">
    <source>
        <dbReference type="EMBL" id="OAQ82974.1"/>
    </source>
</evidence>
<dbReference type="AlphaFoldDB" id="A0A179GYL0"/>
<comment type="caution">
    <text evidence="2">The sequence shown here is derived from an EMBL/GenBank/DDBJ whole genome shotgun (WGS) entry which is preliminary data.</text>
</comment>
<name>A0A179GYL0_PURLI</name>
<organism evidence="2 3">
    <name type="scientific">Purpureocillium lilacinum</name>
    <name type="common">Paecilomyces lilacinus</name>
    <dbReference type="NCBI Taxonomy" id="33203"/>
    <lineage>
        <taxon>Eukaryota</taxon>
        <taxon>Fungi</taxon>
        <taxon>Dikarya</taxon>
        <taxon>Ascomycota</taxon>
        <taxon>Pezizomycotina</taxon>
        <taxon>Sordariomycetes</taxon>
        <taxon>Hypocreomycetidae</taxon>
        <taxon>Hypocreales</taxon>
        <taxon>Ophiocordycipitaceae</taxon>
        <taxon>Purpureocillium</taxon>
    </lineage>
</organism>
<dbReference type="Proteomes" id="UP000078240">
    <property type="component" value="Unassembled WGS sequence"/>
</dbReference>
<dbReference type="EMBL" id="LSBI01000008">
    <property type="protein sequence ID" value="OAQ82974.1"/>
    <property type="molecule type" value="Genomic_DNA"/>
</dbReference>
<accession>A0A179GYL0</accession>
<evidence type="ECO:0000313" key="1">
    <source>
        <dbReference type="EMBL" id="OAQ74861.1"/>
    </source>
</evidence>
<dbReference type="Proteomes" id="UP000078340">
    <property type="component" value="Unassembled WGS sequence"/>
</dbReference>
<reference evidence="2 3" key="1">
    <citation type="submission" date="2016-02" db="EMBL/GenBank/DDBJ databases">
        <title>Biosynthesis of antibiotic leucinostatins and their inhibition on Phytophthora in bio-control Purpureocillium lilacinum.</title>
        <authorList>
            <person name="Wang G."/>
            <person name="Liu Z."/>
            <person name="Lin R."/>
            <person name="Li E."/>
            <person name="Mao Z."/>
            <person name="Ling J."/>
            <person name="Yin W."/>
            <person name="Xie B."/>
        </authorList>
    </citation>
    <scope>NUCLEOTIDE SEQUENCE [LARGE SCALE GENOMIC DNA]</scope>
    <source>
        <strain evidence="1">PLBJ-1</strain>
        <strain evidence="2">PLFJ-1</strain>
    </source>
</reference>